<organism evidence="7 8">
    <name type="scientific">Psychrosphaera ytuae</name>
    <dbReference type="NCBI Taxonomy" id="2820710"/>
    <lineage>
        <taxon>Bacteria</taxon>
        <taxon>Pseudomonadati</taxon>
        <taxon>Pseudomonadota</taxon>
        <taxon>Gammaproteobacteria</taxon>
        <taxon>Alteromonadales</taxon>
        <taxon>Pseudoalteromonadaceae</taxon>
        <taxon>Psychrosphaera</taxon>
    </lineage>
</organism>
<dbReference type="Pfam" id="PF08482">
    <property type="entry name" value="HrpB_C"/>
    <property type="match status" value="1"/>
</dbReference>
<evidence type="ECO:0000313" key="7">
    <source>
        <dbReference type="EMBL" id="QTH65331.1"/>
    </source>
</evidence>
<dbReference type="SUPFAM" id="SSF52540">
    <property type="entry name" value="P-loop containing nucleoside triphosphate hydrolases"/>
    <property type="match status" value="1"/>
</dbReference>
<dbReference type="Pfam" id="PF00271">
    <property type="entry name" value="Helicase_C"/>
    <property type="match status" value="1"/>
</dbReference>
<dbReference type="KEGG" id="psym:J1N51_07325"/>
<evidence type="ECO:0000256" key="1">
    <source>
        <dbReference type="ARBA" id="ARBA00022741"/>
    </source>
</evidence>
<gene>
    <name evidence="7" type="primary">hrpB</name>
    <name evidence="7" type="ORF">J1N51_07325</name>
</gene>
<dbReference type="SMART" id="SM00847">
    <property type="entry name" value="HA2"/>
    <property type="match status" value="1"/>
</dbReference>
<evidence type="ECO:0000259" key="6">
    <source>
        <dbReference type="PROSITE" id="PS51194"/>
    </source>
</evidence>
<dbReference type="Pfam" id="PF00270">
    <property type="entry name" value="DEAD"/>
    <property type="match status" value="1"/>
</dbReference>
<dbReference type="GO" id="GO:0003676">
    <property type="term" value="F:nucleic acid binding"/>
    <property type="evidence" value="ECO:0007669"/>
    <property type="project" value="InterPro"/>
</dbReference>
<dbReference type="NCBIfam" id="TIGR01970">
    <property type="entry name" value="DEAH_box_HrpB"/>
    <property type="match status" value="1"/>
</dbReference>
<dbReference type="PANTHER" id="PTHR43519">
    <property type="entry name" value="ATP-DEPENDENT RNA HELICASE HRPB"/>
    <property type="match status" value="1"/>
</dbReference>
<dbReference type="PANTHER" id="PTHR43519:SF1">
    <property type="entry name" value="ATP-DEPENDENT RNA HELICASE HRPB"/>
    <property type="match status" value="1"/>
</dbReference>
<dbReference type="PROSITE" id="PS51192">
    <property type="entry name" value="HELICASE_ATP_BIND_1"/>
    <property type="match status" value="1"/>
</dbReference>
<dbReference type="InterPro" id="IPR049614">
    <property type="entry name" value="HrpB_DEXH"/>
</dbReference>
<feature type="domain" description="Helicase ATP-binding" evidence="5">
    <location>
        <begin position="9"/>
        <end position="173"/>
    </location>
</feature>
<evidence type="ECO:0000259" key="5">
    <source>
        <dbReference type="PROSITE" id="PS51192"/>
    </source>
</evidence>
<dbReference type="AlphaFoldDB" id="A0A975DDZ0"/>
<dbReference type="InterPro" id="IPR010225">
    <property type="entry name" value="HrpB"/>
</dbReference>
<reference evidence="7" key="1">
    <citation type="submission" date="2021-03" db="EMBL/GenBank/DDBJ databases">
        <title>Description of Psychrosphaera ytuae sp. nov. isolated from deep sea sediment of South China Sea.</title>
        <authorList>
            <person name="Zhang J."/>
            <person name="Xu X.-D."/>
        </authorList>
    </citation>
    <scope>NUCLEOTIDE SEQUENCE</scope>
    <source>
        <strain evidence="7">MTZ26</strain>
    </source>
</reference>
<evidence type="ECO:0000256" key="4">
    <source>
        <dbReference type="ARBA" id="ARBA00022840"/>
    </source>
</evidence>
<keyword evidence="4" id="KW-0067">ATP-binding</keyword>
<dbReference type="GO" id="GO:0004386">
    <property type="term" value="F:helicase activity"/>
    <property type="evidence" value="ECO:0007669"/>
    <property type="project" value="UniProtKB-KW"/>
</dbReference>
<keyword evidence="2" id="KW-0378">Hydrolase</keyword>
<dbReference type="PIRSF" id="PIRSF005496">
    <property type="entry name" value="ATP_hel_hrpB"/>
    <property type="match status" value="1"/>
</dbReference>
<evidence type="ECO:0000256" key="3">
    <source>
        <dbReference type="ARBA" id="ARBA00022806"/>
    </source>
</evidence>
<proteinExistence type="predicted"/>
<dbReference type="EMBL" id="CP072110">
    <property type="protein sequence ID" value="QTH65331.1"/>
    <property type="molecule type" value="Genomic_DNA"/>
</dbReference>
<dbReference type="InterPro" id="IPR011545">
    <property type="entry name" value="DEAD/DEAH_box_helicase_dom"/>
</dbReference>
<evidence type="ECO:0000313" key="8">
    <source>
        <dbReference type="Proteomes" id="UP000682739"/>
    </source>
</evidence>
<dbReference type="Gene3D" id="1.20.120.1080">
    <property type="match status" value="1"/>
</dbReference>
<keyword evidence="3 7" id="KW-0347">Helicase</keyword>
<dbReference type="InterPro" id="IPR001650">
    <property type="entry name" value="Helicase_C-like"/>
</dbReference>
<dbReference type="InterPro" id="IPR007502">
    <property type="entry name" value="Helicase-assoc_dom"/>
</dbReference>
<dbReference type="CDD" id="cd17990">
    <property type="entry name" value="DEXHc_HrpB"/>
    <property type="match status" value="1"/>
</dbReference>
<dbReference type="SMART" id="SM00490">
    <property type="entry name" value="HELICc"/>
    <property type="match status" value="1"/>
</dbReference>
<dbReference type="CDD" id="cd18791">
    <property type="entry name" value="SF2_C_RHA"/>
    <property type="match status" value="1"/>
</dbReference>
<name>A0A975DDZ0_9GAMM</name>
<dbReference type="Gene3D" id="3.40.50.300">
    <property type="entry name" value="P-loop containing nucleotide triphosphate hydrolases"/>
    <property type="match status" value="2"/>
</dbReference>
<sequence>MYSILETLKESLQQHPNLVLQADPGAGKSTVVPLELLKSGLFGDQKIIMLEPRRMAARAIAHYLARQLGEAVGQSVGYRVKNDKKISSKTRLEIVTEGVLLRQLQSDPELEGVGLVIFDEFHERTINADLSLLLTMEAQQILRDDLKVIVMSATIDTELVSKYIDDAPIIKCPGRVFPVAVSYQGDSQQRLTEKVWKALQQALSQPGDVLVFLPGIADINRCLEYSKDRFTENFSSAQVEQVEFLALHGSLPLEQQEKAISRSVDATRKVIFSTNIAETSLTIEGVKWVIDSGLEKRLVFDPASGMSKLTTLAISKASAEQRKGRAGRVSEGNCIRLWSETKHNSLADFQEEEILNADLSDAILELANAGHSNFEDIPWLTPPPKAHFDSTRDVLERLGLITTDGKITSLGKQASQLGVHPRLAKMRLAAATPKEVTLANALAALLSERDFLVRGDSADLSLRLNILLEALATNKRAFKQGSSHSIKANTLRNVIADYHALSRKSPDDFELKQFNDIDLIDTAGYLLLQAFPERLAQRRNINSHRYKLANGRGVALDDNDPLVQAEYLVVTDCDAERQEGRIFSALEVSKTLILERLSESLEEQVEYQLSDGSKGSGSKKVIGREVRRYHQLIIEERKTDSVPREFLMDCVQSLIKTDHKEILNWTKACDAWLTRVEWLGEHLSSFPSMTLTSVLDQADEWLLPYISNISSIAEVKQLDVFPLLTSLISYGQSKILNKEAPTHYITPGGKKVPILYCEHQGPTVSVVLQEVFGEQGSPRLAGNTVPLRFELLSPAKRPIQITSDLAQFWSGSYHEVAKDMRAKYPKHRWPEDPANELAGASLKRTFNSNR</sequence>
<dbReference type="FunFam" id="3.40.50.300:FF:002125">
    <property type="entry name" value="ATP-dependent helicase HrpB"/>
    <property type="match status" value="1"/>
</dbReference>
<protein>
    <submittedName>
        <fullName evidence="7">ATP-dependent helicase HrpB</fullName>
    </submittedName>
</protein>
<evidence type="ECO:0000256" key="2">
    <source>
        <dbReference type="ARBA" id="ARBA00022801"/>
    </source>
</evidence>
<keyword evidence="8" id="KW-1185">Reference proteome</keyword>
<keyword evidence="1" id="KW-0547">Nucleotide-binding</keyword>
<dbReference type="InterPro" id="IPR014001">
    <property type="entry name" value="Helicase_ATP-bd"/>
</dbReference>
<dbReference type="InterPro" id="IPR027417">
    <property type="entry name" value="P-loop_NTPase"/>
</dbReference>
<accession>A0A975DDZ0</accession>
<dbReference type="GO" id="GO:0005524">
    <property type="term" value="F:ATP binding"/>
    <property type="evidence" value="ECO:0007669"/>
    <property type="project" value="UniProtKB-KW"/>
</dbReference>
<dbReference type="PROSITE" id="PS51194">
    <property type="entry name" value="HELICASE_CTER"/>
    <property type="match status" value="1"/>
</dbReference>
<dbReference type="Proteomes" id="UP000682739">
    <property type="component" value="Chromosome"/>
</dbReference>
<dbReference type="GO" id="GO:0016787">
    <property type="term" value="F:hydrolase activity"/>
    <property type="evidence" value="ECO:0007669"/>
    <property type="project" value="UniProtKB-KW"/>
</dbReference>
<dbReference type="InterPro" id="IPR013689">
    <property type="entry name" value="RNA_helicase_ATP-dep_HrpB_C"/>
</dbReference>
<feature type="domain" description="Helicase C-terminal" evidence="6">
    <location>
        <begin position="198"/>
        <end position="370"/>
    </location>
</feature>
<dbReference type="SMART" id="SM00487">
    <property type="entry name" value="DEXDc"/>
    <property type="match status" value="1"/>
</dbReference>